<dbReference type="Proteomes" id="UP001268256">
    <property type="component" value="Unassembled WGS sequence"/>
</dbReference>
<dbReference type="AlphaFoldDB" id="A0AAE4FQV4"/>
<evidence type="ECO:0000313" key="1">
    <source>
        <dbReference type="EMBL" id="MDS3860506.1"/>
    </source>
</evidence>
<dbReference type="Pfam" id="PF09655">
    <property type="entry name" value="Nitr_red_assoc"/>
    <property type="match status" value="1"/>
</dbReference>
<proteinExistence type="predicted"/>
<organism evidence="1 2">
    <name type="scientific">Pseudocalidococcus azoricus BACA0444</name>
    <dbReference type="NCBI Taxonomy" id="2918990"/>
    <lineage>
        <taxon>Bacteria</taxon>
        <taxon>Bacillati</taxon>
        <taxon>Cyanobacteriota</taxon>
        <taxon>Cyanophyceae</taxon>
        <taxon>Acaryochloridales</taxon>
        <taxon>Thermosynechococcaceae</taxon>
        <taxon>Pseudocalidococcus</taxon>
        <taxon>Pseudocalidococcus azoricus</taxon>
    </lineage>
</organism>
<keyword evidence="2" id="KW-1185">Reference proteome</keyword>
<name>A0AAE4FQV4_9CYAN</name>
<gene>
    <name evidence="1" type="ORF">RIF25_06750</name>
</gene>
<protein>
    <submittedName>
        <fullName evidence="1">Nitrate reductase associated protein</fullName>
    </submittedName>
</protein>
<dbReference type="RefSeq" id="WP_322877781.1">
    <property type="nucleotide sequence ID" value="NZ_JAVMIP010000004.1"/>
</dbReference>
<comment type="caution">
    <text evidence="1">The sequence shown here is derived from an EMBL/GenBank/DDBJ whole genome shotgun (WGS) entry which is preliminary data.</text>
</comment>
<dbReference type="EMBL" id="JAVMIP010000004">
    <property type="protein sequence ID" value="MDS3860506.1"/>
    <property type="molecule type" value="Genomic_DNA"/>
</dbReference>
<evidence type="ECO:0000313" key="2">
    <source>
        <dbReference type="Proteomes" id="UP001268256"/>
    </source>
</evidence>
<accession>A0AAE4FQV4</accession>
<dbReference type="NCBIfam" id="TIGR02664">
    <property type="entry name" value="nitr_red_assoc"/>
    <property type="match status" value="1"/>
</dbReference>
<reference evidence="2" key="1">
    <citation type="submission" date="2023-07" db="EMBL/GenBank/DDBJ databases">
        <authorList>
            <person name="Luz R."/>
            <person name="Cordeiro R."/>
            <person name="Fonseca A."/>
            <person name="Goncalves V."/>
        </authorList>
    </citation>
    <scope>NUCLEOTIDE SEQUENCE [LARGE SCALE GENOMIC DNA]</scope>
    <source>
        <strain evidence="2">BACA0444</strain>
    </source>
</reference>
<dbReference type="InterPro" id="IPR013481">
    <property type="entry name" value="NarM"/>
</dbReference>
<sequence>MFFHFETDFVDSLRCIPMVVRYRLDSCGVKLKLNHWHQFSMTQRQYLIDCPFDSPEDITAYAEKLQAWVTAYTGTPAKTLEIPENPAWFNTEEIPAQVTVEFIAKTGCESFPRLAWAQLTPLQRFALIKLSQPGHENRNFLPALQEFGILAKND</sequence>